<dbReference type="STRING" id="1802485.A2V97_01195"/>
<sequence>MKPYSLIKNLIKKNFAGSDEIILFQGKSNFRKITVVEKPISHQRVMYASNRLFVAGIDTRNNFPLYSPYFLADIVNPKPRSLLFLGGGPNAVPSYVWRNYKPDYIDVVERDELNTKLAEKYFGLPKNKNYRIFHQDATLFLKDTKKKYDIIYSDIGLTRKRGLSTKDMYPFCTLRTFKKLHSLLNKNGLLIYIVIGKLKGQDLVFERRCLASLNKFFPKVYTFSDFQEKGSKTQLILFLAPAKNLDINESYTRLKNNKKLRQDENIYEDLLAKMHKLPIIKPGLNLYT</sequence>
<evidence type="ECO:0000313" key="2">
    <source>
        <dbReference type="Proteomes" id="UP000177382"/>
    </source>
</evidence>
<gene>
    <name evidence="1" type="ORF">A2V97_01195</name>
</gene>
<name>A0A1F7XJK0_9BACT</name>
<proteinExistence type="predicted"/>
<dbReference type="InterPro" id="IPR029063">
    <property type="entry name" value="SAM-dependent_MTases_sf"/>
</dbReference>
<protein>
    <recommendedName>
        <fullName evidence="3">PABS domain-containing protein</fullName>
    </recommendedName>
</protein>
<dbReference type="EMBL" id="MGFX01000006">
    <property type="protein sequence ID" value="OGM15232.1"/>
    <property type="molecule type" value="Genomic_DNA"/>
</dbReference>
<organism evidence="1 2">
    <name type="scientific">Candidatus Woesebacteria bacterium RBG_16_42_24</name>
    <dbReference type="NCBI Taxonomy" id="1802485"/>
    <lineage>
        <taxon>Bacteria</taxon>
        <taxon>Candidatus Woeseibacteriota</taxon>
    </lineage>
</organism>
<accession>A0A1F7XJK0</accession>
<dbReference type="Pfam" id="PF01564">
    <property type="entry name" value="Spermine_synth"/>
    <property type="match status" value="1"/>
</dbReference>
<dbReference type="CDD" id="cd02440">
    <property type="entry name" value="AdoMet_MTases"/>
    <property type="match status" value="1"/>
</dbReference>
<evidence type="ECO:0008006" key="3">
    <source>
        <dbReference type="Google" id="ProtNLM"/>
    </source>
</evidence>
<dbReference type="SUPFAM" id="SSF53335">
    <property type="entry name" value="S-adenosyl-L-methionine-dependent methyltransferases"/>
    <property type="match status" value="1"/>
</dbReference>
<reference evidence="1 2" key="1">
    <citation type="journal article" date="2016" name="Nat. Commun.">
        <title>Thousands of microbial genomes shed light on interconnected biogeochemical processes in an aquifer system.</title>
        <authorList>
            <person name="Anantharaman K."/>
            <person name="Brown C.T."/>
            <person name="Hug L.A."/>
            <person name="Sharon I."/>
            <person name="Castelle C.J."/>
            <person name="Probst A.J."/>
            <person name="Thomas B.C."/>
            <person name="Singh A."/>
            <person name="Wilkins M.J."/>
            <person name="Karaoz U."/>
            <person name="Brodie E.L."/>
            <person name="Williams K.H."/>
            <person name="Hubbard S.S."/>
            <person name="Banfield J.F."/>
        </authorList>
    </citation>
    <scope>NUCLEOTIDE SEQUENCE [LARGE SCALE GENOMIC DNA]</scope>
</reference>
<dbReference type="Gene3D" id="3.40.50.150">
    <property type="entry name" value="Vaccinia Virus protein VP39"/>
    <property type="match status" value="1"/>
</dbReference>
<dbReference type="Proteomes" id="UP000177382">
    <property type="component" value="Unassembled WGS sequence"/>
</dbReference>
<comment type="caution">
    <text evidence="1">The sequence shown here is derived from an EMBL/GenBank/DDBJ whole genome shotgun (WGS) entry which is preliminary data.</text>
</comment>
<evidence type="ECO:0000313" key="1">
    <source>
        <dbReference type="EMBL" id="OGM15232.1"/>
    </source>
</evidence>
<dbReference type="AlphaFoldDB" id="A0A1F7XJK0"/>